<reference evidence="2" key="1">
    <citation type="submission" date="2014-09" db="EMBL/GenBank/DDBJ databases">
        <authorList>
            <person name="Sharma Rahul"/>
            <person name="Thines Marco"/>
        </authorList>
    </citation>
    <scope>NUCLEOTIDE SEQUENCE [LARGE SCALE GENOMIC DNA]</scope>
</reference>
<dbReference type="RefSeq" id="XP_024571789.1">
    <property type="nucleotide sequence ID" value="XM_024723981.1"/>
</dbReference>
<dbReference type="GeneID" id="36404597"/>
<accession>A0A0P1A5B9</accession>
<dbReference type="EMBL" id="CCYD01000041">
    <property type="protein sequence ID" value="CEG35420.1"/>
    <property type="molecule type" value="Genomic_DNA"/>
</dbReference>
<sequence length="61" mass="7087">MPCGLRARIGQIISSVWLRHVPEAMLYSNYLAMETTAQMNMNLSFYVADESLQFMPRVYLQ</sequence>
<keyword evidence="2" id="KW-1185">Reference proteome</keyword>
<organism evidence="1 2">
    <name type="scientific">Plasmopara halstedii</name>
    <name type="common">Downy mildew of sunflower</name>
    <dbReference type="NCBI Taxonomy" id="4781"/>
    <lineage>
        <taxon>Eukaryota</taxon>
        <taxon>Sar</taxon>
        <taxon>Stramenopiles</taxon>
        <taxon>Oomycota</taxon>
        <taxon>Peronosporomycetes</taxon>
        <taxon>Peronosporales</taxon>
        <taxon>Peronosporaceae</taxon>
        <taxon>Plasmopara</taxon>
    </lineage>
</organism>
<evidence type="ECO:0000313" key="2">
    <source>
        <dbReference type="Proteomes" id="UP000054928"/>
    </source>
</evidence>
<evidence type="ECO:0000313" key="1">
    <source>
        <dbReference type="EMBL" id="CEG35420.1"/>
    </source>
</evidence>
<proteinExistence type="predicted"/>
<protein>
    <submittedName>
        <fullName evidence="1">Uncharacterized protein</fullName>
    </submittedName>
</protein>
<dbReference type="AlphaFoldDB" id="A0A0P1A5B9"/>
<dbReference type="Proteomes" id="UP000054928">
    <property type="component" value="Unassembled WGS sequence"/>
</dbReference>
<name>A0A0P1A5B9_PLAHL</name>